<dbReference type="InterPro" id="IPR001343">
    <property type="entry name" value="Hemolysn_Ca-bd"/>
</dbReference>
<dbReference type="PANTHER" id="PTHR11475:SF4">
    <property type="entry name" value="CHORION PEROXIDASE"/>
    <property type="match status" value="1"/>
</dbReference>
<feature type="region of interest" description="Disordered" evidence="2">
    <location>
        <begin position="286"/>
        <end position="305"/>
    </location>
</feature>
<dbReference type="CDD" id="cd00063">
    <property type="entry name" value="FN3"/>
    <property type="match status" value="3"/>
</dbReference>
<evidence type="ECO:0000259" key="3">
    <source>
        <dbReference type="PROSITE" id="PS50853"/>
    </source>
</evidence>
<dbReference type="GO" id="GO:0005509">
    <property type="term" value="F:calcium ion binding"/>
    <property type="evidence" value="ECO:0007669"/>
    <property type="project" value="InterPro"/>
</dbReference>
<gene>
    <name evidence="4" type="ORF">KRR39_06680</name>
</gene>
<dbReference type="EMBL" id="CP077062">
    <property type="protein sequence ID" value="QWZ09445.1"/>
    <property type="molecule type" value="Genomic_DNA"/>
</dbReference>
<feature type="domain" description="Fibronectin type-III" evidence="3">
    <location>
        <begin position="1602"/>
        <end position="1701"/>
    </location>
</feature>
<dbReference type="CDD" id="cd09821">
    <property type="entry name" value="An_peroxidase_bacterial_2"/>
    <property type="match status" value="1"/>
</dbReference>
<dbReference type="PROSITE" id="PS50292">
    <property type="entry name" value="PEROXIDASE_3"/>
    <property type="match status" value="1"/>
</dbReference>
<organism evidence="4 5">
    <name type="scientific">Nocardioides panacis</name>
    <dbReference type="NCBI Taxonomy" id="2849501"/>
    <lineage>
        <taxon>Bacteria</taxon>
        <taxon>Bacillati</taxon>
        <taxon>Actinomycetota</taxon>
        <taxon>Actinomycetes</taxon>
        <taxon>Propionibacteriales</taxon>
        <taxon>Nocardioidaceae</taxon>
        <taxon>Nocardioides</taxon>
    </lineage>
</organism>
<dbReference type="PANTHER" id="PTHR11475">
    <property type="entry name" value="OXIDASE/PEROXIDASE"/>
    <property type="match status" value="1"/>
</dbReference>
<accession>A0A975T0M8</accession>
<dbReference type="SMART" id="SM00060">
    <property type="entry name" value="FN3"/>
    <property type="match status" value="3"/>
</dbReference>
<dbReference type="GO" id="GO:0004601">
    <property type="term" value="F:peroxidase activity"/>
    <property type="evidence" value="ECO:0007669"/>
    <property type="project" value="TreeGrafter"/>
</dbReference>
<protein>
    <submittedName>
        <fullName evidence="4">Fibronectin type III domain-containing protein</fullName>
    </submittedName>
</protein>
<dbReference type="Pfam" id="PF03098">
    <property type="entry name" value="An_peroxidase"/>
    <property type="match status" value="2"/>
</dbReference>
<evidence type="ECO:0000256" key="2">
    <source>
        <dbReference type="SAM" id="MobiDB-lite"/>
    </source>
</evidence>
<keyword evidence="1" id="KW-0325">Glycoprotein</keyword>
<dbReference type="InterPro" id="IPR003961">
    <property type="entry name" value="FN3_dom"/>
</dbReference>
<feature type="domain" description="Fibronectin type-III" evidence="3">
    <location>
        <begin position="1504"/>
        <end position="1601"/>
    </location>
</feature>
<dbReference type="PROSITE" id="PS50853">
    <property type="entry name" value="FN3"/>
    <property type="match status" value="3"/>
</dbReference>
<dbReference type="Pfam" id="PF00353">
    <property type="entry name" value="HemolysinCabind"/>
    <property type="match status" value="4"/>
</dbReference>
<dbReference type="InterPro" id="IPR018511">
    <property type="entry name" value="Hemolysin-typ_Ca-bd_CS"/>
</dbReference>
<dbReference type="PROSITE" id="PS00330">
    <property type="entry name" value="HEMOLYSIN_CALCIUM"/>
    <property type="match status" value="1"/>
</dbReference>
<evidence type="ECO:0000256" key="1">
    <source>
        <dbReference type="ARBA" id="ARBA00023180"/>
    </source>
</evidence>
<dbReference type="InterPro" id="IPR019791">
    <property type="entry name" value="Haem_peroxidase_animal"/>
</dbReference>
<dbReference type="Proteomes" id="UP000683575">
    <property type="component" value="Chromosome"/>
</dbReference>
<name>A0A975T0M8_9ACTN</name>
<dbReference type="KEGG" id="nps:KRR39_06680"/>
<evidence type="ECO:0000313" key="4">
    <source>
        <dbReference type="EMBL" id="QWZ09445.1"/>
    </source>
</evidence>
<feature type="domain" description="Fibronectin type-III" evidence="3">
    <location>
        <begin position="1403"/>
        <end position="1503"/>
    </location>
</feature>
<evidence type="ECO:0000313" key="5">
    <source>
        <dbReference type="Proteomes" id="UP000683575"/>
    </source>
</evidence>
<dbReference type="Pfam" id="PF00041">
    <property type="entry name" value="fn3"/>
    <property type="match status" value="2"/>
</dbReference>
<keyword evidence="5" id="KW-1185">Reference proteome</keyword>
<proteinExistence type="predicted"/>
<dbReference type="RefSeq" id="WP_216941291.1">
    <property type="nucleotide sequence ID" value="NZ_CP077062.1"/>
</dbReference>
<sequence length="1701" mass="176478">MTAPVQGAVAPVGQGFTVTAGDLSFILKQIKIAERHANTFTAADPCGTLVGPAKNQIPDRLTAYGLRTVDGSCNNLFPGRETFAAADRPFPRLTSPRFRAAEDSLPAFGPVHATSYAQKKGSVFDSEPRTVSNLIVDQTSNNPAAVAAAAFPVRTQNNPGLHPCTTDPLPDGTGGVPDGCVPTGQTLFIPNVTTDVGLSPPYNSMFTFFGQFFDHGVDQTVKGGGTVFVPLKADDPLIAGQDLVPGNADDPQPGDADFVPVDQRFMVLTRAQNQPGADGILGDLASTPGVDESADDVQNADNTDSPWVDQSQTYTSHASHQVFLREYALTAGRPLATGKLLGGLGAGLTYPGSPDGRDGMATWASVKKQAAEKLGLLLADRDVLDVPMLATDPYGEFLPGPNGLPQYVRTDGTLLEGDLANPVPVPANVRHFHTPFLTDIAHNAEPLPGLAKDANDSPSADFAAQPAGTYDDEMLDAHFCAGDGRVNENIALTTIHQVFHSEHDRLVDDIQGTLDANPDLLAAYRAVDPNAADPVDRTFGYGDRLFQAARFVTEMEYQHLVFEEFGRKVQPAIRPFHVYSPDMNPAIQAEFAHAVYRFGHSMLDDEVARTDPNGDDNSLPLLDAFLNPPMYFHAKNGGALTPAEAAGSVVMGSSDQTGNELDEFVTKTLRDNLLGLPLDLATLNMTRAREAGVPSLNGVRRQLFAETNDGQLTPYTSWSDFGQHLKHPESLVNFVAAYGTHPSIVGASTIKGKRAASRAIVDPQPTDTAPADAAEFMFGTDGWADNANGVTTTGLDQVDLWVGGLAEVTNLFGGLLGSTFNYVFQTQMESLQDGDRLYYLNRTPGMNLRTQLEGNSFSEMIQRNTDGTNTLKADVFATADCKFQLGRITFPYDGSTTSSMPGLNPIAGAGSVNDDLLTPDCDENQLLLRKPDGTIQYRAINKIDPSGINGQSVYNGTGGVDRIFGGNDNDTFWGGDGRDVIEGNGGDDVALGGNGDDVVTDLSGADVLKGGPGHDALDGGIGDDIFMGGDGQDFINGGANDNEAFAGPGDDFVIAGQGADAVFGDGGDDWIQGGSGQDLLIGDHSAPFFDDPAESQPGHDIFVGQVGENDYDAEGGDDIMSQNAAVDRNAGAGGFDWAIHQYDTVGADDDMAINNNLGPLPIQVVVNRDRWQETEADSGSPLDDVIRGTNDAPSALGGAGFTGCNVLDQAGVARIRGLAAILPPLTGALAPVVAASAAGSCPLSGPIWGDGNILLGGGGSDTLEGRGTDDIIDGDRALSVRISVRTNAADPATEIGSTDLMEHTYQAGNPKTLQQAVFDGTVSPGQLVAVREITTPPASDSGSVDTAVFSGPRAGYTVVANGGVLTVTQTGANVAGQKVSDGVDTVRNVEQLRFSDQTITVSVPKAPVIGTATASRLASTTGSATVTWTAPAGAATAGITSYEIVVSSGGSVVRTVTGIPRTATSRVVTALTNGRAYTFAVRAVNGFGNGPLSAESNAVVPVGLPGAMAAPVADRGDRSVLLDWTAPASDGGAPVTTYRITVRTGATVVRTIDVAAPSTSTLVTGLTNGTAYNFRVAAVNALGAGPLSAASNTVTPATVPGTPGILAPTQGAAGGALTASANWSAPASTGGSNITNYRVTAMRMAADGTTVVGTPVVNIVGAAARTRSFTLPAGQYRFQVVAINSVGDGSPSARSALVAPR</sequence>
<reference evidence="4" key="1">
    <citation type="submission" date="2021-06" db="EMBL/GenBank/DDBJ databases">
        <title>Complete genome sequence of Nocardioides sp. G188.</title>
        <authorList>
            <person name="Im W.-T."/>
        </authorList>
    </citation>
    <scope>NUCLEOTIDE SEQUENCE</scope>
    <source>
        <strain evidence="4">G188</strain>
    </source>
</reference>